<dbReference type="Gene3D" id="3.30.830.10">
    <property type="entry name" value="Metalloenzyme, LuxS/M16 peptidase-like"/>
    <property type="match status" value="1"/>
</dbReference>
<evidence type="ECO:0000313" key="2">
    <source>
        <dbReference type="WBParaSite" id="nRc.2.0.1.t06703-RA"/>
    </source>
</evidence>
<evidence type="ECO:0000313" key="1">
    <source>
        <dbReference type="Proteomes" id="UP000887565"/>
    </source>
</evidence>
<organism evidence="1 2">
    <name type="scientific">Romanomermis culicivorax</name>
    <name type="common">Nematode worm</name>
    <dbReference type="NCBI Taxonomy" id="13658"/>
    <lineage>
        <taxon>Eukaryota</taxon>
        <taxon>Metazoa</taxon>
        <taxon>Ecdysozoa</taxon>
        <taxon>Nematoda</taxon>
        <taxon>Enoplea</taxon>
        <taxon>Dorylaimia</taxon>
        <taxon>Mermithida</taxon>
        <taxon>Mermithoidea</taxon>
        <taxon>Mermithidae</taxon>
        <taxon>Romanomermis</taxon>
    </lineage>
</organism>
<protein>
    <submittedName>
        <fullName evidence="2">Uncharacterized protein</fullName>
    </submittedName>
</protein>
<keyword evidence="1" id="KW-1185">Reference proteome</keyword>
<dbReference type="AlphaFoldDB" id="A0A915HZ38"/>
<dbReference type="Proteomes" id="UP000887565">
    <property type="component" value="Unplaced"/>
</dbReference>
<accession>A0A915HZ38</accession>
<dbReference type="InterPro" id="IPR011249">
    <property type="entry name" value="Metalloenz_LuxS/M16"/>
</dbReference>
<dbReference type="WBParaSite" id="nRc.2.0.1.t06703-RA">
    <property type="protein sequence ID" value="nRc.2.0.1.t06703-RA"/>
    <property type="gene ID" value="nRc.2.0.1.g06703"/>
</dbReference>
<reference evidence="2" key="1">
    <citation type="submission" date="2022-11" db="UniProtKB">
        <authorList>
            <consortium name="WormBaseParasite"/>
        </authorList>
    </citation>
    <scope>IDENTIFICATION</scope>
</reference>
<sequence length="255" mass="28601">MAVQTTSPKDCVSISIRVRLELWKPSIRGSRTEWLTHNVVLKNCGTKSESSTPICLFTPNLICGEFGIRKIVENTVASMYYGPVDQAAGRMILKLNNGVVLNLVDTDDLPNNIIDFVLDVNVGFMVSKHAMADLIAYLVIHSDKGSPVHDTLLGYLKTVNGIVTSEIYANYTRYRITVDKKFFKDAISRFIENLYALDVSSELINQALNDIREKEIGRNKGQLFAALKIFGGDDQERLCERKTQSTFPVEKEGFK</sequence>
<name>A0A915HZ38_ROMCU</name>
<dbReference type="SUPFAM" id="SSF63411">
    <property type="entry name" value="LuxS/MPP-like metallohydrolase"/>
    <property type="match status" value="1"/>
</dbReference>
<proteinExistence type="predicted"/>
<dbReference type="GO" id="GO:0046872">
    <property type="term" value="F:metal ion binding"/>
    <property type="evidence" value="ECO:0007669"/>
    <property type="project" value="InterPro"/>
</dbReference>